<dbReference type="RefSeq" id="WP_374038595.1">
    <property type="nucleotide sequence ID" value="NZ_CP169082.1"/>
</dbReference>
<sequence>MRKVLLDANLIVLLVVGNVGRERISKHKRLSAYRAEDWDLLMEVLAGYEQIVLTPNVLTEASNLIRSGDKSSNDGFSIILQSLTVDAAEEYVASRDVVIDSRFPRLGLADVATLGAIDAETTLLTTDLGLFLAALGQGSQATNFNHLRDVS</sequence>
<keyword evidence="2" id="KW-1185">Reference proteome</keyword>
<protein>
    <recommendedName>
        <fullName evidence="3">PIN domain-containing protein</fullName>
    </recommendedName>
</protein>
<accession>A0ABW0FLZ9</accession>
<comment type="caution">
    <text evidence="1">The sequence shown here is derived from an EMBL/GenBank/DDBJ whole genome shotgun (WGS) entry which is preliminary data.</text>
</comment>
<reference evidence="2" key="1">
    <citation type="journal article" date="2019" name="Int. J. Syst. Evol. Microbiol.">
        <title>The Global Catalogue of Microorganisms (GCM) 10K type strain sequencing project: providing services to taxonomists for standard genome sequencing and annotation.</title>
        <authorList>
            <consortium name="The Broad Institute Genomics Platform"/>
            <consortium name="The Broad Institute Genome Sequencing Center for Infectious Disease"/>
            <person name="Wu L."/>
            <person name="Ma J."/>
        </authorList>
    </citation>
    <scope>NUCLEOTIDE SEQUENCE [LARGE SCALE GENOMIC DNA]</scope>
    <source>
        <strain evidence="2">JCM 12125</strain>
    </source>
</reference>
<gene>
    <name evidence="1" type="ORF">ACFPIE_02025</name>
</gene>
<evidence type="ECO:0000313" key="1">
    <source>
        <dbReference type="EMBL" id="MFC5342672.1"/>
    </source>
</evidence>
<dbReference type="Proteomes" id="UP001596152">
    <property type="component" value="Unassembled WGS sequence"/>
</dbReference>
<dbReference type="EMBL" id="JBHSLF010000002">
    <property type="protein sequence ID" value="MFC5342672.1"/>
    <property type="molecule type" value="Genomic_DNA"/>
</dbReference>
<name>A0ABW0FLZ9_9CAUL</name>
<organism evidence="1 2">
    <name type="scientific">Brevundimonas staleyi</name>
    <dbReference type="NCBI Taxonomy" id="74326"/>
    <lineage>
        <taxon>Bacteria</taxon>
        <taxon>Pseudomonadati</taxon>
        <taxon>Pseudomonadota</taxon>
        <taxon>Alphaproteobacteria</taxon>
        <taxon>Caulobacterales</taxon>
        <taxon>Caulobacteraceae</taxon>
        <taxon>Brevundimonas</taxon>
    </lineage>
</organism>
<proteinExistence type="predicted"/>
<evidence type="ECO:0000313" key="2">
    <source>
        <dbReference type="Proteomes" id="UP001596152"/>
    </source>
</evidence>
<evidence type="ECO:0008006" key="3">
    <source>
        <dbReference type="Google" id="ProtNLM"/>
    </source>
</evidence>